<accession>A0A2H4J557</accession>
<dbReference type="Gene3D" id="3.40.50.300">
    <property type="entry name" value="P-loop containing nucleotide triphosphate hydrolases"/>
    <property type="match status" value="1"/>
</dbReference>
<proteinExistence type="predicted"/>
<protein>
    <submittedName>
        <fullName evidence="1">Putative terminase large subunit</fullName>
    </submittedName>
</protein>
<name>A0A2H4J557_9CAUD</name>
<gene>
    <name evidence="1" type="ORF">7S11_10</name>
</gene>
<dbReference type="EMBL" id="MF417841">
    <property type="protein sequence ID" value="ASN67448.1"/>
    <property type="molecule type" value="Genomic_DNA"/>
</dbReference>
<reference evidence="1" key="1">
    <citation type="submission" date="2017-06" db="EMBL/GenBank/DDBJ databases">
        <title>Novel phages from South African skin metaviromes.</title>
        <authorList>
            <person name="van Zyl L.J."/>
            <person name="Abrahams Y."/>
            <person name="Stander E.A."/>
            <person name="Kirby B.M."/>
            <person name="Clavaud C."/>
            <person name="Farcet C."/>
            <person name="Breton L."/>
            <person name="Trindade M.I."/>
        </authorList>
    </citation>
    <scope>NUCLEOTIDE SEQUENCE</scope>
</reference>
<dbReference type="InterPro" id="IPR027417">
    <property type="entry name" value="P-loop_NTPase"/>
</dbReference>
<evidence type="ECO:0000313" key="1">
    <source>
        <dbReference type="EMBL" id="ASN67448.1"/>
    </source>
</evidence>
<organism evidence="1">
    <name type="scientific">uncultured Caudovirales phage</name>
    <dbReference type="NCBI Taxonomy" id="2100421"/>
    <lineage>
        <taxon>Viruses</taxon>
        <taxon>Duplodnaviria</taxon>
        <taxon>Heunggongvirae</taxon>
        <taxon>Uroviricota</taxon>
        <taxon>Caudoviricetes</taxon>
        <taxon>Peduoviridae</taxon>
        <taxon>Maltschvirus</taxon>
        <taxon>Maltschvirus maltsch</taxon>
    </lineage>
</organism>
<sequence>MQFDPWQRGFGSISLGLDESGLYASTIGGVVASIPRQVGKTYTIGNLLIGLCLVFPGMRVIWTSHHLQTTSNTFQSMQGMVRRKKIFAHIAEIRLVNGEQRIRFRNGSVIMFGARAMGFGRGMDKIDIEVFDEAQILPLRALEDMVPATNQAQHEHGALLFFIGTPPRPVDDGEAFTSKRLQALEGNSDDDMVYVEFSADPEASPDDRSQWPVMNPSYPSRTPLASMLRMRKNLPDEAAWRREAMGIWDDTARHKAVIKKADWDLLADDGPADGVHPDALGMHVSHSGLISVSACWADGEDAHAEEVWAGSDSESAVRWVRDRVRRRTPVMVYGQGPSAALIPELRARRVRVNQASVGDMAKGCGLLLNRVAAGSFTHAGQGPVGEALAVAPRRATGTAGGWAWDLADESVNIAPIVALTLALFEATVTKKVASGGRGNRSSQGREAVVL</sequence>